<protein>
    <submittedName>
        <fullName evidence="2">Uncharacterized protein</fullName>
    </submittedName>
</protein>
<feature type="region of interest" description="Disordered" evidence="1">
    <location>
        <begin position="78"/>
        <end position="109"/>
    </location>
</feature>
<dbReference type="PANTHER" id="PTHR46519:SF2">
    <property type="entry name" value="RING_U-BOX SUPERFAMILY PROTEIN"/>
    <property type="match status" value="1"/>
</dbReference>
<dbReference type="EMBL" id="JADCNM010000012">
    <property type="protein sequence ID" value="KAG0459130.1"/>
    <property type="molecule type" value="Genomic_DNA"/>
</dbReference>
<comment type="caution">
    <text evidence="2">The sequence shown here is derived from an EMBL/GenBank/DDBJ whole genome shotgun (WGS) entry which is preliminary data.</text>
</comment>
<evidence type="ECO:0000256" key="1">
    <source>
        <dbReference type="SAM" id="MobiDB-lite"/>
    </source>
</evidence>
<evidence type="ECO:0000313" key="2">
    <source>
        <dbReference type="EMBL" id="KAG0459130.1"/>
    </source>
</evidence>
<dbReference type="AlphaFoldDB" id="A0A835UFH1"/>
<gene>
    <name evidence="2" type="ORF">HPP92_022258</name>
</gene>
<evidence type="ECO:0000313" key="3">
    <source>
        <dbReference type="Proteomes" id="UP000639772"/>
    </source>
</evidence>
<organism evidence="2 3">
    <name type="scientific">Vanilla planifolia</name>
    <name type="common">Vanilla</name>
    <dbReference type="NCBI Taxonomy" id="51239"/>
    <lineage>
        <taxon>Eukaryota</taxon>
        <taxon>Viridiplantae</taxon>
        <taxon>Streptophyta</taxon>
        <taxon>Embryophyta</taxon>
        <taxon>Tracheophyta</taxon>
        <taxon>Spermatophyta</taxon>
        <taxon>Magnoliopsida</taxon>
        <taxon>Liliopsida</taxon>
        <taxon>Asparagales</taxon>
        <taxon>Orchidaceae</taxon>
        <taxon>Vanilloideae</taxon>
        <taxon>Vanilleae</taxon>
        <taxon>Vanilla</taxon>
    </lineage>
</organism>
<reference evidence="2 3" key="1">
    <citation type="journal article" date="2020" name="Nat. Food">
        <title>A phased Vanilla planifolia genome enables genetic improvement of flavour and production.</title>
        <authorList>
            <person name="Hasing T."/>
            <person name="Tang H."/>
            <person name="Brym M."/>
            <person name="Khazi F."/>
            <person name="Huang T."/>
            <person name="Chambers A.H."/>
        </authorList>
    </citation>
    <scope>NUCLEOTIDE SEQUENCE [LARGE SCALE GENOMIC DNA]</scope>
    <source>
        <tissue evidence="2">Leaf</tissue>
    </source>
</reference>
<dbReference type="Proteomes" id="UP000639772">
    <property type="component" value="Chromosome 12"/>
</dbReference>
<sequence length="173" mass="19338">MRDHPVAARELGQLRQRHPVSGLRKWASNSLKENLLNGVGGAEEESQGNWHEEMMDQEWAGEIPEIEDGDGRVLEAQGWHEGDSNDTGEIWEVGPSVPPSDQQSGPARRASRFIHPDDDIKVIRLIGICKALAYPYLERDQDSKGKMGIQEHRILLGLTPSSLLRYHPSTTTV</sequence>
<accession>A0A835UFH1</accession>
<proteinExistence type="predicted"/>
<dbReference type="PANTHER" id="PTHR46519">
    <property type="entry name" value="RING/U-BOX SUPERFAMILY PROTEIN"/>
    <property type="match status" value="1"/>
</dbReference>
<name>A0A835UFH1_VANPL</name>